<evidence type="ECO:0000256" key="1">
    <source>
        <dbReference type="ARBA" id="ARBA00004141"/>
    </source>
</evidence>
<comment type="caution">
    <text evidence="9">The sequence shown here is derived from an EMBL/GenBank/DDBJ whole genome shotgun (WGS) entry which is preliminary data.</text>
</comment>
<feature type="transmembrane region" description="Helical" evidence="7">
    <location>
        <begin position="290"/>
        <end position="315"/>
    </location>
</feature>
<feature type="transmembrane region" description="Helical" evidence="7">
    <location>
        <begin position="420"/>
        <end position="444"/>
    </location>
</feature>
<dbReference type="Proteomes" id="UP000757232">
    <property type="component" value="Unassembled WGS sequence"/>
</dbReference>
<dbReference type="InterPro" id="IPR020846">
    <property type="entry name" value="MFS_dom"/>
</dbReference>
<keyword evidence="5 7" id="KW-0472">Membrane</keyword>
<feature type="region of interest" description="Disordered" evidence="6">
    <location>
        <begin position="1"/>
        <end position="22"/>
    </location>
</feature>
<dbReference type="GO" id="GO:0016020">
    <property type="term" value="C:membrane"/>
    <property type="evidence" value="ECO:0007669"/>
    <property type="project" value="UniProtKB-SubCell"/>
</dbReference>
<feature type="transmembrane region" description="Helical" evidence="7">
    <location>
        <begin position="130"/>
        <end position="152"/>
    </location>
</feature>
<feature type="transmembrane region" description="Helical" evidence="7">
    <location>
        <begin position="363"/>
        <end position="382"/>
    </location>
</feature>
<keyword evidence="4 7" id="KW-1133">Transmembrane helix</keyword>
<evidence type="ECO:0000259" key="8">
    <source>
        <dbReference type="PROSITE" id="PS50850"/>
    </source>
</evidence>
<dbReference type="InterPro" id="IPR011701">
    <property type="entry name" value="MFS"/>
</dbReference>
<keyword evidence="2" id="KW-0813">Transport</keyword>
<dbReference type="PANTHER" id="PTHR43791">
    <property type="entry name" value="PERMEASE-RELATED"/>
    <property type="match status" value="1"/>
</dbReference>
<dbReference type="EMBL" id="LNZH02000094">
    <property type="protein sequence ID" value="OCB91312.1"/>
    <property type="molecule type" value="Genomic_DNA"/>
</dbReference>
<dbReference type="PROSITE" id="PS50850">
    <property type="entry name" value="MFS"/>
    <property type="match status" value="1"/>
</dbReference>
<proteinExistence type="predicted"/>
<evidence type="ECO:0000256" key="7">
    <source>
        <dbReference type="SAM" id="Phobius"/>
    </source>
</evidence>
<accession>A0A9Q5I531</accession>
<dbReference type="AlphaFoldDB" id="A0A9Q5I531"/>
<keyword evidence="3 7" id="KW-0812">Transmembrane</keyword>
<feature type="transmembrane region" description="Helical" evidence="7">
    <location>
        <begin position="190"/>
        <end position="210"/>
    </location>
</feature>
<dbReference type="InterPro" id="IPR036259">
    <property type="entry name" value="MFS_trans_sf"/>
</dbReference>
<feature type="transmembrane region" description="Helical" evidence="7">
    <location>
        <begin position="159"/>
        <end position="178"/>
    </location>
</feature>
<dbReference type="FunFam" id="1.20.1250.20:FF:000018">
    <property type="entry name" value="MFS transporter permease"/>
    <property type="match status" value="1"/>
</dbReference>
<evidence type="ECO:0000313" key="10">
    <source>
        <dbReference type="Proteomes" id="UP000757232"/>
    </source>
</evidence>
<dbReference type="GO" id="GO:0022857">
    <property type="term" value="F:transmembrane transporter activity"/>
    <property type="evidence" value="ECO:0007669"/>
    <property type="project" value="InterPro"/>
</dbReference>
<keyword evidence="10" id="KW-1185">Reference proteome</keyword>
<name>A0A9Q5I531_SANBA</name>
<dbReference type="SUPFAM" id="SSF103473">
    <property type="entry name" value="MFS general substrate transporter"/>
    <property type="match status" value="2"/>
</dbReference>
<organism evidence="9 10">
    <name type="scientific">Sanghuangporus baumii</name>
    <name type="common">Phellinus baumii</name>
    <dbReference type="NCBI Taxonomy" id="108892"/>
    <lineage>
        <taxon>Eukaryota</taxon>
        <taxon>Fungi</taxon>
        <taxon>Dikarya</taxon>
        <taxon>Basidiomycota</taxon>
        <taxon>Agaricomycotina</taxon>
        <taxon>Agaricomycetes</taxon>
        <taxon>Hymenochaetales</taxon>
        <taxon>Hymenochaetaceae</taxon>
        <taxon>Sanghuangporus</taxon>
    </lineage>
</organism>
<feature type="transmembrane region" description="Helical" evidence="7">
    <location>
        <begin position="394"/>
        <end position="414"/>
    </location>
</feature>
<feature type="transmembrane region" description="Helical" evidence="7">
    <location>
        <begin position="487"/>
        <end position="509"/>
    </location>
</feature>
<dbReference type="FunFam" id="1.20.1250.20:FF:000013">
    <property type="entry name" value="MFS general substrate transporter"/>
    <property type="match status" value="1"/>
</dbReference>
<feature type="transmembrane region" description="Helical" evidence="7">
    <location>
        <begin position="222"/>
        <end position="242"/>
    </location>
</feature>
<evidence type="ECO:0000256" key="2">
    <source>
        <dbReference type="ARBA" id="ARBA00022448"/>
    </source>
</evidence>
<comment type="subcellular location">
    <subcellularLocation>
        <location evidence="1">Membrane</location>
        <topology evidence="1">Multi-pass membrane protein</topology>
    </subcellularLocation>
</comment>
<gene>
    <name evidence="9" type="ORF">A7U60_g1431</name>
</gene>
<feature type="transmembrane region" description="Helical" evidence="7">
    <location>
        <begin position="327"/>
        <end position="351"/>
    </location>
</feature>
<feature type="transmembrane region" description="Helical" evidence="7">
    <location>
        <begin position="456"/>
        <end position="475"/>
    </location>
</feature>
<evidence type="ECO:0000256" key="4">
    <source>
        <dbReference type="ARBA" id="ARBA00022989"/>
    </source>
</evidence>
<dbReference type="OrthoDB" id="2985014at2759"/>
<dbReference type="Pfam" id="PF07690">
    <property type="entry name" value="MFS_1"/>
    <property type="match status" value="1"/>
</dbReference>
<dbReference type="PANTHER" id="PTHR43791:SF36">
    <property type="entry name" value="TRANSPORTER, PUTATIVE (AFU_ORTHOLOGUE AFUA_6G08340)-RELATED"/>
    <property type="match status" value="1"/>
</dbReference>
<feature type="transmembrane region" description="Helical" evidence="7">
    <location>
        <begin position="99"/>
        <end position="118"/>
    </location>
</feature>
<evidence type="ECO:0000256" key="6">
    <source>
        <dbReference type="SAM" id="MobiDB-lite"/>
    </source>
</evidence>
<feature type="domain" description="Major facilitator superfamily (MFS) profile" evidence="8">
    <location>
        <begin position="60"/>
        <end position="515"/>
    </location>
</feature>
<feature type="transmembrane region" description="Helical" evidence="7">
    <location>
        <begin position="60"/>
        <end position="78"/>
    </location>
</feature>
<sequence length="544" mass="59591">MNSTEHDSSSGKDEATTKQEVDLTEIREAGQDAFSGNTVADGSKVSMEEWKLVRKLDRRILPIICLMYLFAFLDRSNVGNARLQGLPEDALHGDPTGKLYDWVFSAFFFSYVMCQVPAVIASKLFPPRLWLGTAALGWGICSTLMSTGYNFAGLFVARIGLGVFEACFGPGMPLYLSYFYTRHELGLRLAYFQTFGAVAGAFSGLVAFGIQHAHASVANWRLLFIVEGVPSVLMGLITLTFLPDRPEMTRFFNEKERKIALERVNRAISSDIGYKVKKSHIWAALKDWRVYVGGVIFFGLNCGFASISAFLPTIIKSFGFTNAIAQLLTVYVGGVIFFGLNCGFASISAFLPTIIKSFGFTNAIAQLLTVPPYAVAAILLMLTSYISDRIQNRGLPMAIANAVGAIGYLILLLVPTNVHARYFAVFCITAGIFAAIGLIIAWYAHNLGSETKRATGIPLFMAIGQCGSVLGSHIFPSTEGPRYIRGFSVTCGLQFIGAICAFILSISYIMDNRRRDHLYGKPVPEATVDTSELADKALMFRYVP</sequence>
<evidence type="ECO:0000256" key="5">
    <source>
        <dbReference type="ARBA" id="ARBA00023136"/>
    </source>
</evidence>
<reference evidence="9" key="1">
    <citation type="submission" date="2016-06" db="EMBL/GenBank/DDBJ databases">
        <title>Draft Genome sequence of the fungus Inonotus baumii.</title>
        <authorList>
            <person name="Zhu H."/>
            <person name="Lin W."/>
        </authorList>
    </citation>
    <scope>NUCLEOTIDE SEQUENCE</scope>
    <source>
        <strain evidence="9">821</strain>
    </source>
</reference>
<evidence type="ECO:0000313" key="9">
    <source>
        <dbReference type="EMBL" id="OCB91312.1"/>
    </source>
</evidence>
<dbReference type="Gene3D" id="1.20.1250.20">
    <property type="entry name" value="MFS general substrate transporter like domains"/>
    <property type="match status" value="2"/>
</dbReference>
<protein>
    <submittedName>
        <fullName evidence="9">MFS general substrate transporter</fullName>
    </submittedName>
</protein>
<evidence type="ECO:0000256" key="3">
    <source>
        <dbReference type="ARBA" id="ARBA00022692"/>
    </source>
</evidence>